<keyword evidence="3" id="KW-0396">Initiation factor</keyword>
<protein>
    <submittedName>
        <fullName evidence="3">RNA polymerase I-specific transcription initiation factor RRN3</fullName>
    </submittedName>
</protein>
<dbReference type="EMBL" id="KQ964246">
    <property type="protein sequence ID" value="KXJ95905.1"/>
    <property type="molecule type" value="Genomic_DNA"/>
</dbReference>
<feature type="region of interest" description="Disordered" evidence="2">
    <location>
        <begin position="338"/>
        <end position="369"/>
    </location>
</feature>
<dbReference type="GO" id="GO:0001181">
    <property type="term" value="F:RNA polymerase I general transcription initiation factor activity"/>
    <property type="evidence" value="ECO:0007669"/>
    <property type="project" value="InterPro"/>
</dbReference>
<dbReference type="STRING" id="196109.A0A136JFG2"/>
<dbReference type="InParanoid" id="A0A136JFG2"/>
<reference evidence="4" key="1">
    <citation type="submission" date="2016-02" db="EMBL/GenBank/DDBJ databases">
        <title>Draft genome sequence of Microdochium bolleyi, a fungal endophyte of beachgrass.</title>
        <authorList>
            <consortium name="DOE Joint Genome Institute"/>
            <person name="David A.S."/>
            <person name="May G."/>
            <person name="Haridas S."/>
            <person name="Lim J."/>
            <person name="Wang M."/>
            <person name="Labutti K."/>
            <person name="Lipzen A."/>
            <person name="Barry K."/>
            <person name="Grigoriev I.V."/>
        </authorList>
    </citation>
    <scope>NUCLEOTIDE SEQUENCE [LARGE SCALE GENOMIC DNA]</scope>
    <source>
        <strain evidence="4">J235TASD1</strain>
    </source>
</reference>
<organism evidence="3 4">
    <name type="scientific">Microdochium bolleyi</name>
    <dbReference type="NCBI Taxonomy" id="196109"/>
    <lineage>
        <taxon>Eukaryota</taxon>
        <taxon>Fungi</taxon>
        <taxon>Dikarya</taxon>
        <taxon>Ascomycota</taxon>
        <taxon>Pezizomycotina</taxon>
        <taxon>Sordariomycetes</taxon>
        <taxon>Xylariomycetidae</taxon>
        <taxon>Xylariales</taxon>
        <taxon>Microdochiaceae</taxon>
        <taxon>Microdochium</taxon>
    </lineage>
</organism>
<accession>A0A136JFG2</accession>
<dbReference type="GO" id="GO:0003743">
    <property type="term" value="F:translation initiation factor activity"/>
    <property type="evidence" value="ECO:0007669"/>
    <property type="project" value="UniProtKB-KW"/>
</dbReference>
<evidence type="ECO:0000256" key="1">
    <source>
        <dbReference type="ARBA" id="ARBA00010098"/>
    </source>
</evidence>
<dbReference type="GO" id="GO:0005634">
    <property type="term" value="C:nucleus"/>
    <property type="evidence" value="ECO:0007669"/>
    <property type="project" value="TreeGrafter"/>
</dbReference>
<evidence type="ECO:0000256" key="2">
    <source>
        <dbReference type="SAM" id="MobiDB-lite"/>
    </source>
</evidence>
<dbReference type="Pfam" id="PF05327">
    <property type="entry name" value="RRN3"/>
    <property type="match status" value="1"/>
</dbReference>
<dbReference type="FunCoup" id="A0A136JFG2">
    <property type="interactions" value="621"/>
</dbReference>
<dbReference type="PANTHER" id="PTHR12790:SF0">
    <property type="entry name" value="RNA POLYMERASE I-SPECIFIC TRANSCRIPTION INITIATION FACTOR RRN3-RELATED"/>
    <property type="match status" value="1"/>
</dbReference>
<feature type="compositionally biased region" description="Acidic residues" evidence="2">
    <location>
        <begin position="340"/>
        <end position="364"/>
    </location>
</feature>
<dbReference type="GO" id="GO:0006361">
    <property type="term" value="P:transcription initiation at RNA polymerase I promoter"/>
    <property type="evidence" value="ECO:0007669"/>
    <property type="project" value="InterPro"/>
</dbReference>
<proteinExistence type="inferred from homology"/>
<keyword evidence="3" id="KW-0648">Protein biosynthesis</keyword>
<name>A0A136JFG2_9PEZI</name>
<dbReference type="Proteomes" id="UP000070501">
    <property type="component" value="Unassembled WGS sequence"/>
</dbReference>
<dbReference type="GO" id="GO:0001042">
    <property type="term" value="F:RNA polymerase I core binding"/>
    <property type="evidence" value="ECO:0007669"/>
    <property type="project" value="TreeGrafter"/>
</dbReference>
<evidence type="ECO:0000313" key="3">
    <source>
        <dbReference type="EMBL" id="KXJ95905.1"/>
    </source>
</evidence>
<feature type="compositionally biased region" description="Acidic residues" evidence="2">
    <location>
        <begin position="55"/>
        <end position="64"/>
    </location>
</feature>
<dbReference type="AlphaFoldDB" id="A0A136JFG2"/>
<dbReference type="OrthoDB" id="26970at2759"/>
<feature type="compositionally biased region" description="Acidic residues" evidence="2">
    <location>
        <begin position="672"/>
        <end position="709"/>
    </location>
</feature>
<sequence>MPSRIANSCETSMQVATPCGEHAGQAAVVGNPIKNIRPILKTPSQLLGKRSLSSSDDDTMDELTADNSTNGARKRQKVEFDLKNIEVHEIGVRSVEEIKTEISKALEGHERGDDEEYDILKDTLSGKQVLRHDDIEDGDPSIPEKRRQELKIYLVALASFTPQLGRSSSGLVKSVLQCEWLGRDDQFAKIYVQFLAALISAQGSCLNPVLSMIVEKFSASRLSDWSVPNFPPVSKEAVQRRLHLALQYLLSVFPAAKAVLGHVVAQKYPFHDDAKRMHLAYVDNMLQLREYAPSIKNEIMDLIVSRLVKIDVEMQMDLEDMDDRVTAMVAMALKSSQENNLEDVDEGDDSDAESVDSDESEEDNEYARVKTAKESIEKMDYILDALFRLYTPHFTDPDSDEAMDVFTDLLAEFSHIILPNLKSRHTQFLIFHFGQQSEQLMDAFCGTCINIAFESSRPPVLQQAASAYLASFVARGAHVPGHIVVKIFEVLGFHLDQMRATYEPTCRGPDVRRYAPYYSLIQALLYIFCFRWQDLVRSVPEDVDKDDLSSYLDQDLEWEPEIKNLLRRNIYCPLNPLKVCSPAIVEQFAKIAHRFRFQYVYPLLEKNKRVRLSQFSSGAYSSGSGLRDLAFDLSDESWQQLDSYFPFDPYQLPVSKHWVESDYLPWRKIPGLDDEDDEDDLDSDNEDDLDDDLDIEEDTATDDEEEAQS</sequence>
<comment type="similarity">
    <text evidence="1">Belongs to the RRN3 family.</text>
</comment>
<evidence type="ECO:0000313" key="4">
    <source>
        <dbReference type="Proteomes" id="UP000070501"/>
    </source>
</evidence>
<keyword evidence="4" id="KW-1185">Reference proteome</keyword>
<dbReference type="InterPro" id="IPR007991">
    <property type="entry name" value="RNA_pol_I_trans_ini_fac_RRN3"/>
</dbReference>
<feature type="region of interest" description="Disordered" evidence="2">
    <location>
        <begin position="47"/>
        <end position="71"/>
    </location>
</feature>
<dbReference type="PANTHER" id="PTHR12790">
    <property type="entry name" value="TRANSCRIPTION INITIATION FACTOR IA RRN3"/>
    <property type="match status" value="1"/>
</dbReference>
<gene>
    <name evidence="3" type="ORF">Micbo1qcDRAFT_158019</name>
</gene>
<feature type="region of interest" description="Disordered" evidence="2">
    <location>
        <begin position="669"/>
        <end position="709"/>
    </location>
</feature>